<keyword evidence="2" id="KW-1185">Reference proteome</keyword>
<dbReference type="EMBL" id="JBAMMX010000024">
    <property type="protein sequence ID" value="KAK6915999.1"/>
    <property type="molecule type" value="Genomic_DNA"/>
</dbReference>
<reference evidence="1 2" key="1">
    <citation type="submission" date="2023-12" db="EMBL/GenBank/DDBJ databases">
        <title>A high-quality genome assembly for Dillenia turbinata (Dilleniales).</title>
        <authorList>
            <person name="Chanderbali A."/>
        </authorList>
    </citation>
    <scope>NUCLEOTIDE SEQUENCE [LARGE SCALE GENOMIC DNA]</scope>
    <source>
        <strain evidence="1">LSX21</strain>
        <tissue evidence="1">Leaf</tissue>
    </source>
</reference>
<evidence type="ECO:0000313" key="2">
    <source>
        <dbReference type="Proteomes" id="UP001370490"/>
    </source>
</evidence>
<name>A0AAN8UL07_9MAGN</name>
<comment type="caution">
    <text evidence="1">The sequence shown here is derived from an EMBL/GenBank/DDBJ whole genome shotgun (WGS) entry which is preliminary data.</text>
</comment>
<gene>
    <name evidence="1" type="ORF">RJ641_018860</name>
</gene>
<protein>
    <submittedName>
        <fullName evidence="1">Uncharacterized protein</fullName>
    </submittedName>
</protein>
<accession>A0AAN8UL07</accession>
<dbReference type="AlphaFoldDB" id="A0AAN8UL07"/>
<dbReference type="Proteomes" id="UP001370490">
    <property type="component" value="Unassembled WGS sequence"/>
</dbReference>
<organism evidence="1 2">
    <name type="scientific">Dillenia turbinata</name>
    <dbReference type="NCBI Taxonomy" id="194707"/>
    <lineage>
        <taxon>Eukaryota</taxon>
        <taxon>Viridiplantae</taxon>
        <taxon>Streptophyta</taxon>
        <taxon>Embryophyta</taxon>
        <taxon>Tracheophyta</taxon>
        <taxon>Spermatophyta</taxon>
        <taxon>Magnoliopsida</taxon>
        <taxon>eudicotyledons</taxon>
        <taxon>Gunneridae</taxon>
        <taxon>Pentapetalae</taxon>
        <taxon>Dilleniales</taxon>
        <taxon>Dilleniaceae</taxon>
        <taxon>Dillenia</taxon>
    </lineage>
</organism>
<evidence type="ECO:0000313" key="1">
    <source>
        <dbReference type="EMBL" id="KAK6915999.1"/>
    </source>
</evidence>
<sequence length="80" mass="8327">MSWHIISLIRWVSPKLSFSSILSELDVMDAKSLGEGMPITVGVGNLISEVGFSILTSPAAAGSVWKTLLSHGATPTGSNA</sequence>
<proteinExistence type="predicted"/>